<evidence type="ECO:0000313" key="2">
    <source>
        <dbReference type="EMBL" id="ODV90889.1"/>
    </source>
</evidence>
<dbReference type="InterPro" id="IPR039793">
    <property type="entry name" value="UROS/Hem4"/>
</dbReference>
<dbReference type="CDD" id="cd06578">
    <property type="entry name" value="HemD"/>
    <property type="match status" value="1"/>
</dbReference>
<gene>
    <name evidence="2" type="ORF">CANCADRAFT_2610</name>
</gene>
<dbReference type="EMBL" id="KV453842">
    <property type="protein sequence ID" value="ODV90889.1"/>
    <property type="molecule type" value="Genomic_DNA"/>
</dbReference>
<dbReference type="Proteomes" id="UP000095023">
    <property type="component" value="Unassembled WGS sequence"/>
</dbReference>
<reference evidence="3" key="1">
    <citation type="submission" date="2016-02" db="EMBL/GenBank/DDBJ databases">
        <title>Comparative genomics of biotechnologically important yeasts.</title>
        <authorList>
            <consortium name="DOE Joint Genome Institute"/>
            <person name="Riley R."/>
            <person name="Haridas S."/>
            <person name="Wolfe K.H."/>
            <person name="Lopes M.R."/>
            <person name="Hittinger C.T."/>
            <person name="Goker M."/>
            <person name="Salamov A."/>
            <person name="Wisecaver J."/>
            <person name="Long T.M."/>
            <person name="Aerts A.L."/>
            <person name="Barry K."/>
            <person name="Choi C."/>
            <person name="Clum A."/>
            <person name="Coughlan A.Y."/>
            <person name="Deshpande S."/>
            <person name="Douglass A.P."/>
            <person name="Hanson S.J."/>
            <person name="Klenk H.-P."/>
            <person name="Labutti K."/>
            <person name="Lapidus A."/>
            <person name="Lindquist E."/>
            <person name="Lipzen A."/>
            <person name="Meier-Kolthoff J.P."/>
            <person name="Ohm R.A."/>
            <person name="Otillar R.P."/>
            <person name="Pangilinan J."/>
            <person name="Peng Y."/>
            <person name="Rokas A."/>
            <person name="Rosa C.A."/>
            <person name="Scheuner C."/>
            <person name="Sibirny A.A."/>
            <person name="Slot J.C."/>
            <person name="Stielow J.B."/>
            <person name="Sun H."/>
            <person name="Kurtzman C.P."/>
            <person name="Blackwell M."/>
            <person name="Jeffries T.W."/>
            <person name="Grigoriev I.V."/>
        </authorList>
    </citation>
    <scope>NUCLEOTIDE SEQUENCE [LARGE SCALE GENOMIC DNA]</scope>
    <source>
        <strain evidence="3">NRRL Y-17796</strain>
    </source>
</reference>
<evidence type="ECO:0000313" key="3">
    <source>
        <dbReference type="Proteomes" id="UP000095023"/>
    </source>
</evidence>
<name>A0A1E4TGN7_9ASCO</name>
<proteinExistence type="predicted"/>
<dbReference type="Pfam" id="PF02602">
    <property type="entry name" value="HEM4"/>
    <property type="match status" value="1"/>
</dbReference>
<organism evidence="2 3">
    <name type="scientific">Tortispora caseinolytica NRRL Y-17796</name>
    <dbReference type="NCBI Taxonomy" id="767744"/>
    <lineage>
        <taxon>Eukaryota</taxon>
        <taxon>Fungi</taxon>
        <taxon>Dikarya</taxon>
        <taxon>Ascomycota</taxon>
        <taxon>Saccharomycotina</taxon>
        <taxon>Trigonopsidomycetes</taxon>
        <taxon>Trigonopsidales</taxon>
        <taxon>Trigonopsidaceae</taxon>
        <taxon>Tortispora</taxon>
    </lineage>
</organism>
<keyword evidence="3" id="KW-1185">Reference proteome</keyword>
<dbReference type="SUPFAM" id="SSF69618">
    <property type="entry name" value="HemD-like"/>
    <property type="match status" value="1"/>
</dbReference>
<dbReference type="Gene3D" id="3.40.50.10090">
    <property type="match status" value="2"/>
</dbReference>
<dbReference type="AlphaFoldDB" id="A0A1E4TGN7"/>
<dbReference type="PANTHER" id="PTHR12390:SF0">
    <property type="entry name" value="UROPORPHYRINOGEN-III SYNTHASE"/>
    <property type="match status" value="1"/>
</dbReference>
<feature type="domain" description="Tetrapyrrole biosynthesis uroporphyrinogen III synthase" evidence="1">
    <location>
        <begin position="22"/>
        <end position="231"/>
    </location>
</feature>
<dbReference type="InterPro" id="IPR003754">
    <property type="entry name" value="4pyrrol_synth_uPrphyn_synth"/>
</dbReference>
<dbReference type="GO" id="GO:0006782">
    <property type="term" value="P:protoporphyrinogen IX biosynthetic process"/>
    <property type="evidence" value="ECO:0007669"/>
    <property type="project" value="UniProtKB-UniPathway"/>
</dbReference>
<dbReference type="GO" id="GO:0006780">
    <property type="term" value="P:uroporphyrinogen III biosynthetic process"/>
    <property type="evidence" value="ECO:0007669"/>
    <property type="project" value="InterPro"/>
</dbReference>
<dbReference type="PANTHER" id="PTHR12390">
    <property type="entry name" value="UROPORPHYRINOGEN III SYNTHASE"/>
    <property type="match status" value="1"/>
</dbReference>
<protein>
    <recommendedName>
        <fullName evidence="1">Tetrapyrrole biosynthesis uroporphyrinogen III synthase domain-containing protein</fullName>
    </recommendedName>
</protein>
<dbReference type="InterPro" id="IPR036108">
    <property type="entry name" value="4pyrrol_syn_uPrphyn_synt_sf"/>
</dbReference>
<dbReference type="OrthoDB" id="5595751at2759"/>
<sequence>MRKRIVLLKSQPNGEVDPYASLEPHYISVLKTYNLNADRLHEVLDYNSFIFTSARAVEALKGSNVLSHLISKPVYVVGQHTASALREIGHNDIRGEESGRGEVLASIIADHYRDGKVHGPMMFLSAETTAYDLAGRLCDEGIETMKLIVYKTEPDPQSASMLSYHLDQHPDEKMILIVFSPSGVSNCIPVIRAHSNRLHITCIGPSTEKALLRHGLSVEATAESPDPEGMTAALRQKGLLN</sequence>
<accession>A0A1E4TGN7</accession>
<dbReference type="UniPathway" id="UPA00251">
    <property type="reaction ID" value="UER00320"/>
</dbReference>
<evidence type="ECO:0000259" key="1">
    <source>
        <dbReference type="Pfam" id="PF02602"/>
    </source>
</evidence>
<dbReference type="GO" id="GO:0005829">
    <property type="term" value="C:cytosol"/>
    <property type="evidence" value="ECO:0007669"/>
    <property type="project" value="TreeGrafter"/>
</dbReference>
<dbReference type="GO" id="GO:0004852">
    <property type="term" value="F:uroporphyrinogen-III synthase activity"/>
    <property type="evidence" value="ECO:0007669"/>
    <property type="project" value="InterPro"/>
</dbReference>